<keyword evidence="3" id="KW-1185">Reference proteome</keyword>
<keyword evidence="1" id="KW-0808">Transferase</keyword>
<protein>
    <submittedName>
        <fullName evidence="1 2">Glycosyl transferase</fullName>
    </submittedName>
</protein>
<evidence type="ECO:0000313" key="1">
    <source>
        <dbReference type="EMBL" id="KFB48870.1"/>
    </source>
</evidence>
<name>A0A084WF76_ANOSI</name>
<dbReference type="EMBL" id="KE525342">
    <property type="protein sequence ID" value="KFB48870.1"/>
    <property type="molecule type" value="Genomic_DNA"/>
</dbReference>
<dbReference type="VEuPathDB" id="VectorBase:ASIC017131"/>
<dbReference type="AlphaFoldDB" id="A0A084WF76"/>
<dbReference type="GO" id="GO:0016740">
    <property type="term" value="F:transferase activity"/>
    <property type="evidence" value="ECO:0007669"/>
    <property type="project" value="UniProtKB-KW"/>
</dbReference>
<organism evidence="1">
    <name type="scientific">Anopheles sinensis</name>
    <name type="common">Mosquito</name>
    <dbReference type="NCBI Taxonomy" id="74873"/>
    <lineage>
        <taxon>Eukaryota</taxon>
        <taxon>Metazoa</taxon>
        <taxon>Ecdysozoa</taxon>
        <taxon>Arthropoda</taxon>
        <taxon>Hexapoda</taxon>
        <taxon>Insecta</taxon>
        <taxon>Pterygota</taxon>
        <taxon>Neoptera</taxon>
        <taxon>Endopterygota</taxon>
        <taxon>Diptera</taxon>
        <taxon>Nematocera</taxon>
        <taxon>Culicoidea</taxon>
        <taxon>Culicidae</taxon>
        <taxon>Anophelinae</taxon>
        <taxon>Anopheles</taxon>
    </lineage>
</organism>
<reference evidence="2" key="2">
    <citation type="submission" date="2020-05" db="UniProtKB">
        <authorList>
            <consortium name="EnsemblMetazoa"/>
        </authorList>
    </citation>
    <scope>IDENTIFICATION</scope>
</reference>
<gene>
    <name evidence="1" type="ORF">ZHAS_00017131</name>
</gene>
<evidence type="ECO:0000313" key="3">
    <source>
        <dbReference type="Proteomes" id="UP000030765"/>
    </source>
</evidence>
<accession>A0A084WF76</accession>
<evidence type="ECO:0000313" key="2">
    <source>
        <dbReference type="EnsemblMetazoa" id="ASIC017131-PA"/>
    </source>
</evidence>
<dbReference type="EnsemblMetazoa" id="ASIC017131-RA">
    <property type="protein sequence ID" value="ASIC017131-PA"/>
    <property type="gene ID" value="ASIC017131"/>
</dbReference>
<dbReference type="EMBL" id="ATLV01023313">
    <property type="status" value="NOT_ANNOTATED_CDS"/>
    <property type="molecule type" value="Genomic_DNA"/>
</dbReference>
<proteinExistence type="predicted"/>
<reference evidence="1 3" key="1">
    <citation type="journal article" date="2014" name="BMC Genomics">
        <title>Genome sequence of Anopheles sinensis provides insight into genetics basis of mosquito competence for malaria parasites.</title>
        <authorList>
            <person name="Zhou D."/>
            <person name="Zhang D."/>
            <person name="Ding G."/>
            <person name="Shi L."/>
            <person name="Hou Q."/>
            <person name="Ye Y."/>
            <person name="Xu Y."/>
            <person name="Zhou H."/>
            <person name="Xiong C."/>
            <person name="Li S."/>
            <person name="Yu J."/>
            <person name="Hong S."/>
            <person name="Yu X."/>
            <person name="Zou P."/>
            <person name="Chen C."/>
            <person name="Chang X."/>
            <person name="Wang W."/>
            <person name="Lv Y."/>
            <person name="Sun Y."/>
            <person name="Ma L."/>
            <person name="Shen B."/>
            <person name="Zhu C."/>
        </authorList>
    </citation>
    <scope>NUCLEOTIDE SEQUENCE [LARGE SCALE GENOMIC DNA]</scope>
</reference>
<sequence length="354" mass="38714">MPVVSYMIAPSQSSCSDALGLDRSDWILLRTVRNSTPRGKQADSRHEDVVRQNATGCRRPVCMVNARSRSRGNLLCPGSERDSRAEDYGASRRGARVAASFAPGVDGTWRLILAGIAVDFHSKPGLARASGDLRCRLVEEKRFVFSVRSSSSSSTSSLLLICSSSLLPPFQFYFISNIFSAAAAAANQTKPTGIATWDRGKIISEAAIPVLFFPVYPSPPGNVVRERYTGPDTDTIMTTSRADISRQLGLLGRVPSRCPPGRSGYGLNFVRSYAVGKRATAERSGSYLAHFYELTFQPVVSSLRSESNSTIRKGTPFQATDKIISRCRTPIRNSFSQAFFRAFKVSSENRTEPS</sequence>
<dbReference type="Proteomes" id="UP000030765">
    <property type="component" value="Unassembled WGS sequence"/>
</dbReference>